<dbReference type="InterPro" id="IPR037208">
    <property type="entry name" value="Spo0E-like_sf"/>
</dbReference>
<reference evidence="1 2" key="1">
    <citation type="submission" date="2020-02" db="EMBL/GenBank/DDBJ databases">
        <title>Bacillus aquiflavi sp. nov., isolated from yellow water of strong flavor Chinese baijiu in Yibin region of China.</title>
        <authorList>
            <person name="Xie J."/>
        </authorList>
    </citation>
    <scope>NUCLEOTIDE SEQUENCE [LARGE SCALE GENOMIC DNA]</scope>
    <source>
        <strain evidence="1 2">SA4</strain>
    </source>
</reference>
<dbReference type="GO" id="GO:0046983">
    <property type="term" value="F:protein dimerization activity"/>
    <property type="evidence" value="ECO:0007669"/>
    <property type="project" value="InterPro"/>
</dbReference>
<evidence type="ECO:0000313" key="2">
    <source>
        <dbReference type="Proteomes" id="UP000481043"/>
    </source>
</evidence>
<dbReference type="AlphaFoldDB" id="A0A6M0Q2Z1"/>
<sequence>MSKHELLELIEQKRQELFEVVAQNGLSSLTTIEYSKQLDDLLNMYNRLHVKSTY</sequence>
<evidence type="ECO:0000313" key="1">
    <source>
        <dbReference type="EMBL" id="NEY70129.1"/>
    </source>
</evidence>
<dbReference type="Proteomes" id="UP000481043">
    <property type="component" value="Unassembled WGS sequence"/>
</dbReference>
<protein>
    <submittedName>
        <fullName evidence="1">Aspartyl-phosphate phosphatase Spo0E family protein</fullName>
    </submittedName>
</protein>
<accession>A0A6M0Q2Z1</accession>
<dbReference type="Pfam" id="PF09388">
    <property type="entry name" value="SpoOE-like"/>
    <property type="match status" value="1"/>
</dbReference>
<comment type="caution">
    <text evidence="1">The sequence shown here is derived from an EMBL/GenBank/DDBJ whole genome shotgun (WGS) entry which is preliminary data.</text>
</comment>
<organism evidence="1 2">
    <name type="scientific">Bacillus mesophilus</name>
    <dbReference type="NCBI Taxonomy" id="1808955"/>
    <lineage>
        <taxon>Bacteria</taxon>
        <taxon>Bacillati</taxon>
        <taxon>Bacillota</taxon>
        <taxon>Bacilli</taxon>
        <taxon>Bacillales</taxon>
        <taxon>Bacillaceae</taxon>
        <taxon>Bacillus</taxon>
    </lineage>
</organism>
<name>A0A6M0Q2Z1_9BACI</name>
<dbReference type="SUPFAM" id="SSF140500">
    <property type="entry name" value="BAS1536-like"/>
    <property type="match status" value="1"/>
</dbReference>
<dbReference type="GO" id="GO:0043937">
    <property type="term" value="P:regulation of sporulation"/>
    <property type="evidence" value="ECO:0007669"/>
    <property type="project" value="InterPro"/>
</dbReference>
<dbReference type="InterPro" id="IPR036638">
    <property type="entry name" value="HLH_DNA-bd_sf"/>
</dbReference>
<dbReference type="Gene3D" id="4.10.280.10">
    <property type="entry name" value="Helix-loop-helix DNA-binding domain"/>
    <property type="match status" value="1"/>
</dbReference>
<dbReference type="InterPro" id="IPR018540">
    <property type="entry name" value="Spo0E-like"/>
</dbReference>
<proteinExistence type="predicted"/>
<dbReference type="EMBL" id="JAAIWM010000001">
    <property type="protein sequence ID" value="NEY70129.1"/>
    <property type="molecule type" value="Genomic_DNA"/>
</dbReference>
<keyword evidence="2" id="KW-1185">Reference proteome</keyword>
<dbReference type="RefSeq" id="WP_163176473.1">
    <property type="nucleotide sequence ID" value="NZ_JAAIWM010000001.1"/>
</dbReference>
<gene>
    <name evidence="1" type="ORF">G4D63_00115</name>
</gene>